<keyword evidence="5 7" id="KW-1133">Transmembrane helix</keyword>
<feature type="transmembrane region" description="Helical" evidence="7">
    <location>
        <begin position="60"/>
        <end position="83"/>
    </location>
</feature>
<gene>
    <name evidence="9" type="ORF">G9U55_27800</name>
</gene>
<keyword evidence="10" id="KW-1185">Reference proteome</keyword>
<dbReference type="PROSITE" id="PS50850">
    <property type="entry name" value="MFS"/>
    <property type="match status" value="1"/>
</dbReference>
<evidence type="ECO:0000256" key="3">
    <source>
        <dbReference type="ARBA" id="ARBA00022475"/>
    </source>
</evidence>
<dbReference type="PANTHER" id="PTHR23513">
    <property type="entry name" value="INTEGRAL MEMBRANE EFFLUX PROTEIN-RELATED"/>
    <property type="match status" value="1"/>
</dbReference>
<evidence type="ECO:0000313" key="9">
    <source>
        <dbReference type="EMBL" id="QRF05589.1"/>
    </source>
</evidence>
<evidence type="ECO:0000313" key="10">
    <source>
        <dbReference type="Proteomes" id="UP000596311"/>
    </source>
</evidence>
<protein>
    <submittedName>
        <fullName evidence="9">MFS transporter</fullName>
    </submittedName>
</protein>
<dbReference type="CDD" id="cd06173">
    <property type="entry name" value="MFS_MefA_like"/>
    <property type="match status" value="1"/>
</dbReference>
<dbReference type="InterPro" id="IPR020846">
    <property type="entry name" value="MFS_dom"/>
</dbReference>
<keyword evidence="4 7" id="KW-0812">Transmembrane</keyword>
<dbReference type="SUPFAM" id="SSF103473">
    <property type="entry name" value="MFS general substrate transporter"/>
    <property type="match status" value="1"/>
</dbReference>
<feature type="transmembrane region" description="Helical" evidence="7">
    <location>
        <begin position="90"/>
        <end position="112"/>
    </location>
</feature>
<accession>A0ABX7EN26</accession>
<evidence type="ECO:0000256" key="1">
    <source>
        <dbReference type="ARBA" id="ARBA00004651"/>
    </source>
</evidence>
<evidence type="ECO:0000256" key="6">
    <source>
        <dbReference type="ARBA" id="ARBA00023136"/>
    </source>
</evidence>
<dbReference type="Pfam" id="PF05977">
    <property type="entry name" value="MFS_3"/>
    <property type="match status" value="1"/>
</dbReference>
<dbReference type="InterPro" id="IPR010290">
    <property type="entry name" value="TM_effector"/>
</dbReference>
<evidence type="ECO:0000259" key="8">
    <source>
        <dbReference type="PROSITE" id="PS50850"/>
    </source>
</evidence>
<proteinExistence type="predicted"/>
<dbReference type="RefSeq" id="WP_203216191.1">
    <property type="nucleotide sequence ID" value="NZ_CP049945.1"/>
</dbReference>
<keyword evidence="2" id="KW-0813">Transport</keyword>
<feature type="transmembrane region" description="Helical" evidence="7">
    <location>
        <begin position="324"/>
        <end position="346"/>
    </location>
</feature>
<reference evidence="9 10" key="1">
    <citation type="submission" date="2020-03" db="EMBL/GenBank/DDBJ databases">
        <title>Genome mining and metabolic profiling illuminate the polycyclic tetramate macrolactams from Streptomyces koyangensis SCSIO 5802.</title>
        <authorList>
            <person name="Ding W."/>
        </authorList>
    </citation>
    <scope>NUCLEOTIDE SEQUENCE [LARGE SCALE GENOMIC DNA]</scope>
    <source>
        <strain evidence="9 10">SCSIO 5802</strain>
    </source>
</reference>
<feature type="transmembrane region" description="Helical" evidence="7">
    <location>
        <begin position="390"/>
        <end position="409"/>
    </location>
</feature>
<organism evidence="9 10">
    <name type="scientific">Streptomyces koyangensis</name>
    <dbReference type="NCBI Taxonomy" id="188770"/>
    <lineage>
        <taxon>Bacteria</taxon>
        <taxon>Bacillati</taxon>
        <taxon>Actinomycetota</taxon>
        <taxon>Actinomycetes</taxon>
        <taxon>Kitasatosporales</taxon>
        <taxon>Streptomycetaceae</taxon>
        <taxon>Streptomyces</taxon>
        <taxon>Streptomyces aurantiacus group</taxon>
    </lineage>
</organism>
<name>A0ABX7EN26_9ACTN</name>
<feature type="transmembrane region" description="Helical" evidence="7">
    <location>
        <begin position="299"/>
        <end position="318"/>
    </location>
</feature>
<keyword evidence="3" id="KW-1003">Cell membrane</keyword>
<feature type="transmembrane region" description="Helical" evidence="7">
    <location>
        <begin position="237"/>
        <end position="255"/>
    </location>
</feature>
<dbReference type="InterPro" id="IPR011008">
    <property type="entry name" value="Dimeric_a/b-barrel"/>
</dbReference>
<sequence length="541" mass="56618">MTQQKHDSGARENDSSSWAPLRGRTFRVLWSAQLGSNVGTWMQTVGAQWMLVQQPNAPTLTAAVQAASLLPVLFLSLPAGVLADVLDRRALLMALSGVMAALCAALAALTAAGLTTPAVLIALTFLIGCGQALMSPGWQAIQPELVPREQIPAAAALGSLNVNVARAIGPAVAGLLVAATGPDVVFALNAVSFLGVLAALLGWHRARHGAGDDRERMRPALASGTRYVRNAPGVRRVLLRSGLFVVPASALWGLLPVVAERRLGLGSGGYGLLLGALGAGAIVGAVTIGRVRERLGRNVLLAVSTVAFAAGTLAAAVLRQPVPVAVVLVVAGVGWLYALSTLNTTLQLALPGWVRARGLAVYLMVFMGGQGVGTLLWGLLADGVGTAETLLVSTGLLLASAASLAWLPLRGKTGTLDRTIVAPWPEPALALPVDPDDGPVLVEVAYEVPEDRAERFRAAMAEAAVSRRRTGALRWNLYQDAADPRRWVEVFEVASWSEHLRQHGARLTGYDAELLTAARDLAEGEPEVRHLVPPAGEPARP</sequence>
<feature type="transmembrane region" description="Helical" evidence="7">
    <location>
        <begin position="184"/>
        <end position="203"/>
    </location>
</feature>
<feature type="transmembrane region" description="Helical" evidence="7">
    <location>
        <begin position="118"/>
        <end position="141"/>
    </location>
</feature>
<dbReference type="EMBL" id="CP049945">
    <property type="protein sequence ID" value="QRF05589.1"/>
    <property type="molecule type" value="Genomic_DNA"/>
</dbReference>
<dbReference type="Proteomes" id="UP000596311">
    <property type="component" value="Chromosome"/>
</dbReference>
<comment type="subcellular location">
    <subcellularLocation>
        <location evidence="1">Cell membrane</location>
        <topology evidence="1">Multi-pass membrane protein</topology>
    </subcellularLocation>
</comment>
<dbReference type="Gene3D" id="1.20.1250.20">
    <property type="entry name" value="MFS general substrate transporter like domains"/>
    <property type="match status" value="1"/>
</dbReference>
<feature type="domain" description="Major facilitator superfamily (MFS) profile" evidence="8">
    <location>
        <begin position="1"/>
        <end position="412"/>
    </location>
</feature>
<evidence type="ECO:0000256" key="4">
    <source>
        <dbReference type="ARBA" id="ARBA00022692"/>
    </source>
</evidence>
<dbReference type="InterPro" id="IPR036259">
    <property type="entry name" value="MFS_trans_sf"/>
</dbReference>
<evidence type="ECO:0000256" key="5">
    <source>
        <dbReference type="ARBA" id="ARBA00022989"/>
    </source>
</evidence>
<keyword evidence="6 7" id="KW-0472">Membrane</keyword>
<feature type="transmembrane region" description="Helical" evidence="7">
    <location>
        <begin position="267"/>
        <end position="287"/>
    </location>
</feature>
<dbReference type="PANTHER" id="PTHR23513:SF11">
    <property type="entry name" value="STAPHYLOFERRIN A TRANSPORTER"/>
    <property type="match status" value="1"/>
</dbReference>
<feature type="transmembrane region" description="Helical" evidence="7">
    <location>
        <begin position="358"/>
        <end position="378"/>
    </location>
</feature>
<dbReference type="SUPFAM" id="SSF54909">
    <property type="entry name" value="Dimeric alpha+beta barrel"/>
    <property type="match status" value="1"/>
</dbReference>
<evidence type="ECO:0000256" key="2">
    <source>
        <dbReference type="ARBA" id="ARBA00022448"/>
    </source>
</evidence>
<evidence type="ECO:0000256" key="7">
    <source>
        <dbReference type="SAM" id="Phobius"/>
    </source>
</evidence>